<dbReference type="Pfam" id="PF07661">
    <property type="entry name" value="MORN_2"/>
    <property type="match status" value="3"/>
</dbReference>
<keyword evidence="2" id="KW-1185">Reference proteome</keyword>
<accession>A0ABX1X2I4</accession>
<organism evidence="1 2">
    <name type="scientific">Marinifilum caeruleilacunae</name>
    <dbReference type="NCBI Taxonomy" id="2499076"/>
    <lineage>
        <taxon>Bacteria</taxon>
        <taxon>Pseudomonadati</taxon>
        <taxon>Bacteroidota</taxon>
        <taxon>Bacteroidia</taxon>
        <taxon>Marinilabiliales</taxon>
        <taxon>Marinifilaceae</taxon>
    </lineage>
</organism>
<proteinExistence type="predicted"/>
<dbReference type="Gene3D" id="3.90.930.1">
    <property type="match status" value="1"/>
</dbReference>
<comment type="caution">
    <text evidence="1">The sequence shown here is derived from an EMBL/GenBank/DDBJ whole genome shotgun (WGS) entry which is preliminary data.</text>
</comment>
<reference evidence="1 2" key="1">
    <citation type="submission" date="2018-12" db="EMBL/GenBank/DDBJ databases">
        <title>Marinifilum JC070 sp. nov., a marine bacterium isolated from Yongle Blue Hole in the South China Sea.</title>
        <authorList>
            <person name="Fu T."/>
        </authorList>
    </citation>
    <scope>NUCLEOTIDE SEQUENCE [LARGE SCALE GENOMIC DNA]</scope>
    <source>
        <strain evidence="1 2">JC070</strain>
    </source>
</reference>
<name>A0ABX1X2I4_9BACT</name>
<gene>
    <name evidence="1" type="ORF">ELS83_21355</name>
</gene>
<dbReference type="EMBL" id="RZNH01000075">
    <property type="protein sequence ID" value="NOU62341.1"/>
    <property type="molecule type" value="Genomic_DNA"/>
</dbReference>
<evidence type="ECO:0000313" key="2">
    <source>
        <dbReference type="Proteomes" id="UP000732105"/>
    </source>
</evidence>
<dbReference type="InterPro" id="IPR011652">
    <property type="entry name" value="MORN_2"/>
</dbReference>
<protein>
    <recommendedName>
        <fullName evidence="3">Toxin-antitoxin system YwqK family antitoxin</fullName>
    </recommendedName>
</protein>
<dbReference type="SUPFAM" id="SSF82185">
    <property type="entry name" value="Histone H3 K4-specific methyltransferase SET7/9 N-terminal domain"/>
    <property type="match status" value="1"/>
</dbReference>
<evidence type="ECO:0008006" key="3">
    <source>
        <dbReference type="Google" id="ProtNLM"/>
    </source>
</evidence>
<sequence>MSTANSNKLYMKSNVLFLIVATCYLLSCSTSKESDLSSIHDEKMKERKVYGITIRPNGDTIVHSALSVKVHFFERLDGTFKAFNNNKLIKEFIVVNGQRNGESKTYYSGGQLMKLVTWLKGKIHGRYVEFHENGTKKKEGFWYETKKIGIWKYWDENGNLIESIDYGSPPVSDSQ</sequence>
<dbReference type="Proteomes" id="UP000732105">
    <property type="component" value="Unassembled WGS sequence"/>
</dbReference>
<evidence type="ECO:0000313" key="1">
    <source>
        <dbReference type="EMBL" id="NOU62341.1"/>
    </source>
</evidence>